<proteinExistence type="predicted"/>
<evidence type="ECO:0000313" key="1">
    <source>
        <dbReference type="EMBL" id="WVZ24707.1"/>
    </source>
</evidence>
<evidence type="ECO:0000313" key="2">
    <source>
        <dbReference type="Proteomes" id="UP001374535"/>
    </source>
</evidence>
<reference evidence="1 2" key="1">
    <citation type="journal article" date="2023" name="Life. Sci Alliance">
        <title>Evolutionary insights into 3D genome organization and epigenetic landscape of Vigna mungo.</title>
        <authorList>
            <person name="Junaid A."/>
            <person name="Singh B."/>
            <person name="Bhatia S."/>
        </authorList>
    </citation>
    <scope>NUCLEOTIDE SEQUENCE [LARGE SCALE GENOMIC DNA]</scope>
    <source>
        <strain evidence="1">Urdbean</strain>
    </source>
</reference>
<name>A0AAQ3SBK1_VIGMU</name>
<dbReference type="EMBL" id="CP144700">
    <property type="protein sequence ID" value="WVZ24707.1"/>
    <property type="molecule type" value="Genomic_DNA"/>
</dbReference>
<gene>
    <name evidence="1" type="ORF">V8G54_003251</name>
</gene>
<dbReference type="AlphaFoldDB" id="A0AAQ3SBK1"/>
<dbReference type="Proteomes" id="UP001374535">
    <property type="component" value="Chromosome 1"/>
</dbReference>
<organism evidence="1 2">
    <name type="scientific">Vigna mungo</name>
    <name type="common">Black gram</name>
    <name type="synonym">Phaseolus mungo</name>
    <dbReference type="NCBI Taxonomy" id="3915"/>
    <lineage>
        <taxon>Eukaryota</taxon>
        <taxon>Viridiplantae</taxon>
        <taxon>Streptophyta</taxon>
        <taxon>Embryophyta</taxon>
        <taxon>Tracheophyta</taxon>
        <taxon>Spermatophyta</taxon>
        <taxon>Magnoliopsida</taxon>
        <taxon>eudicotyledons</taxon>
        <taxon>Gunneridae</taxon>
        <taxon>Pentapetalae</taxon>
        <taxon>rosids</taxon>
        <taxon>fabids</taxon>
        <taxon>Fabales</taxon>
        <taxon>Fabaceae</taxon>
        <taxon>Papilionoideae</taxon>
        <taxon>50 kb inversion clade</taxon>
        <taxon>NPAAA clade</taxon>
        <taxon>indigoferoid/millettioid clade</taxon>
        <taxon>Phaseoleae</taxon>
        <taxon>Vigna</taxon>
    </lineage>
</organism>
<protein>
    <submittedName>
        <fullName evidence="1">Uncharacterized protein</fullName>
    </submittedName>
</protein>
<dbReference type="SUPFAM" id="SSF50729">
    <property type="entry name" value="PH domain-like"/>
    <property type="match status" value="1"/>
</dbReference>
<accession>A0AAQ3SBK1</accession>
<keyword evidence="2" id="KW-1185">Reference proteome</keyword>
<sequence>MKVVKRREPLRSLEMSLLPLWQPLDPSLYSEPMWLWLVELMNGILKVTSKGEECIIKLEGKSSGGCLRHAFIGIGFRERTEAFDSIYLLEPTRPKQFSLEEFENFLLSRFSKDVKREGSKSEQFWDLLGGKSEYPNQKILREAENDLHLFSCHYSTRPSLQRLKVSFSRAKLGLSFPEQHAPPAARPRPPCHHLHPGLTTPANLCLIGATAGDVIPSLSILRLEFASLERRLPPFLTASHRDGLLGPLKISQATATATGTKAGHQRHRLLPTFSREIQDDLTSLHHSRPRLATAPTLAPVSTSSHTLLARERWVRRNFGEDEERGVCWVGYGENSMIRRMTMEMKMVEDEDEGHGLAVLIENREVERDEAISCIEQSWIIGIFGEEWCSVFLFLIESEADPGVRISRKPHPSALDEAKFPSP</sequence>